<dbReference type="InterPro" id="IPR013149">
    <property type="entry name" value="ADH-like_C"/>
</dbReference>
<dbReference type="SUPFAM" id="SSF51735">
    <property type="entry name" value="NAD(P)-binding Rossmann-fold domains"/>
    <property type="match status" value="1"/>
</dbReference>
<dbReference type="InterPro" id="IPR020843">
    <property type="entry name" value="ER"/>
</dbReference>
<dbReference type="InterPro" id="IPR036291">
    <property type="entry name" value="NAD(P)-bd_dom_sf"/>
</dbReference>
<dbReference type="InterPro" id="IPR052711">
    <property type="entry name" value="Zinc_ADH-like"/>
</dbReference>
<feature type="domain" description="Enoyl reductase (ER)" evidence="1">
    <location>
        <begin position="19"/>
        <end position="343"/>
    </location>
</feature>
<dbReference type="STRING" id="5364.A0A5C3MTQ8"/>
<dbReference type="InterPro" id="IPR013154">
    <property type="entry name" value="ADH-like_N"/>
</dbReference>
<dbReference type="CDD" id="cd08276">
    <property type="entry name" value="MDR7"/>
    <property type="match status" value="1"/>
</dbReference>
<accession>A0A5C3MTQ8</accession>
<dbReference type="Pfam" id="PF08240">
    <property type="entry name" value="ADH_N"/>
    <property type="match status" value="1"/>
</dbReference>
<dbReference type="SMART" id="SM00829">
    <property type="entry name" value="PKS_ER"/>
    <property type="match status" value="1"/>
</dbReference>
<organism evidence="2 3">
    <name type="scientific">Heliocybe sulcata</name>
    <dbReference type="NCBI Taxonomy" id="5364"/>
    <lineage>
        <taxon>Eukaryota</taxon>
        <taxon>Fungi</taxon>
        <taxon>Dikarya</taxon>
        <taxon>Basidiomycota</taxon>
        <taxon>Agaricomycotina</taxon>
        <taxon>Agaricomycetes</taxon>
        <taxon>Gloeophyllales</taxon>
        <taxon>Gloeophyllaceae</taxon>
        <taxon>Heliocybe</taxon>
    </lineage>
</organism>
<dbReference type="Gene3D" id="3.90.180.10">
    <property type="entry name" value="Medium-chain alcohol dehydrogenases, catalytic domain"/>
    <property type="match status" value="1"/>
</dbReference>
<dbReference type="Proteomes" id="UP000305948">
    <property type="component" value="Unassembled WGS sequence"/>
</dbReference>
<dbReference type="Pfam" id="PF00107">
    <property type="entry name" value="ADH_zinc_N"/>
    <property type="match status" value="1"/>
</dbReference>
<evidence type="ECO:0000313" key="3">
    <source>
        <dbReference type="Proteomes" id="UP000305948"/>
    </source>
</evidence>
<proteinExistence type="predicted"/>
<name>A0A5C3MTQ8_9AGAM</name>
<reference evidence="2 3" key="1">
    <citation type="journal article" date="2019" name="Nat. Ecol. Evol.">
        <title>Megaphylogeny resolves global patterns of mushroom evolution.</title>
        <authorList>
            <person name="Varga T."/>
            <person name="Krizsan K."/>
            <person name="Foldi C."/>
            <person name="Dima B."/>
            <person name="Sanchez-Garcia M."/>
            <person name="Sanchez-Ramirez S."/>
            <person name="Szollosi G.J."/>
            <person name="Szarkandi J.G."/>
            <person name="Papp V."/>
            <person name="Albert L."/>
            <person name="Andreopoulos W."/>
            <person name="Angelini C."/>
            <person name="Antonin V."/>
            <person name="Barry K.W."/>
            <person name="Bougher N.L."/>
            <person name="Buchanan P."/>
            <person name="Buyck B."/>
            <person name="Bense V."/>
            <person name="Catcheside P."/>
            <person name="Chovatia M."/>
            <person name="Cooper J."/>
            <person name="Damon W."/>
            <person name="Desjardin D."/>
            <person name="Finy P."/>
            <person name="Geml J."/>
            <person name="Haridas S."/>
            <person name="Hughes K."/>
            <person name="Justo A."/>
            <person name="Karasinski D."/>
            <person name="Kautmanova I."/>
            <person name="Kiss B."/>
            <person name="Kocsube S."/>
            <person name="Kotiranta H."/>
            <person name="LaButti K.M."/>
            <person name="Lechner B.E."/>
            <person name="Liimatainen K."/>
            <person name="Lipzen A."/>
            <person name="Lukacs Z."/>
            <person name="Mihaltcheva S."/>
            <person name="Morgado L.N."/>
            <person name="Niskanen T."/>
            <person name="Noordeloos M.E."/>
            <person name="Ohm R.A."/>
            <person name="Ortiz-Santana B."/>
            <person name="Ovrebo C."/>
            <person name="Racz N."/>
            <person name="Riley R."/>
            <person name="Savchenko A."/>
            <person name="Shiryaev A."/>
            <person name="Soop K."/>
            <person name="Spirin V."/>
            <person name="Szebenyi C."/>
            <person name="Tomsovsky M."/>
            <person name="Tulloss R.E."/>
            <person name="Uehling J."/>
            <person name="Grigoriev I.V."/>
            <person name="Vagvolgyi C."/>
            <person name="Papp T."/>
            <person name="Martin F.M."/>
            <person name="Miettinen O."/>
            <person name="Hibbett D.S."/>
            <person name="Nagy L.G."/>
        </authorList>
    </citation>
    <scope>NUCLEOTIDE SEQUENCE [LARGE SCALE GENOMIC DNA]</scope>
    <source>
        <strain evidence="2 3">OMC1185</strain>
    </source>
</reference>
<dbReference type="GO" id="GO:0016491">
    <property type="term" value="F:oxidoreductase activity"/>
    <property type="evidence" value="ECO:0007669"/>
    <property type="project" value="InterPro"/>
</dbReference>
<dbReference type="InterPro" id="IPR011032">
    <property type="entry name" value="GroES-like_sf"/>
</dbReference>
<gene>
    <name evidence="2" type="ORF">OE88DRAFT_1714381</name>
</gene>
<evidence type="ECO:0000313" key="2">
    <source>
        <dbReference type="EMBL" id="TFK47836.1"/>
    </source>
</evidence>
<keyword evidence="3" id="KW-1185">Reference proteome</keyword>
<protein>
    <submittedName>
        <fullName evidence="2">NAD(P)-binding protein</fullName>
    </submittedName>
</protein>
<dbReference type="EMBL" id="ML213522">
    <property type="protein sequence ID" value="TFK47836.1"/>
    <property type="molecule type" value="Genomic_DNA"/>
</dbReference>
<dbReference type="PANTHER" id="PTHR45033:SF2">
    <property type="entry name" value="ZINC-TYPE ALCOHOL DEHYDROGENASE-LIKE PROTEIN C1773.06C"/>
    <property type="match status" value="1"/>
</dbReference>
<dbReference type="PANTHER" id="PTHR45033">
    <property type="match status" value="1"/>
</dbReference>
<dbReference type="Gene3D" id="3.40.50.720">
    <property type="entry name" value="NAD(P)-binding Rossmann-like Domain"/>
    <property type="match status" value="1"/>
</dbReference>
<dbReference type="SUPFAM" id="SSF50129">
    <property type="entry name" value="GroES-like"/>
    <property type="match status" value="1"/>
</dbReference>
<evidence type="ECO:0000259" key="1">
    <source>
        <dbReference type="SMART" id="SM00829"/>
    </source>
</evidence>
<dbReference type="AlphaFoldDB" id="A0A5C3MTQ8"/>
<dbReference type="OrthoDB" id="9930022at2759"/>
<sequence>MASSIPSKTRAYRFPKTEGIQSLVLEEGPVPQPKANEVLVKVHAVSLNYRDLLIASGQYPAAIKANVIPASDMSGTVISRGEDVKSWQVGERVCANFCLDHIYGDATAGVMGTALGAGIDGVLTEYRTFPAHSLVKAPANLSHNEASTLPCAAVTAYNALLGPRPVKAGEIVLCIGTGGVSVLAAQIAIASGAEVIITSSSDEKLEVVKKLGAKHLINYKTHPEWEKEVLKITNGRGVDHIIEVGGPGTFDKSIASVRVQGSIHVIGFVAGLDEVSNVPMKVLQKGINVRGILVGPRSSFEDLNRLIEANDVKPVVSKVFPFEQAKEAFEFLQAQKHVGKVVIQIAED</sequence>